<evidence type="ECO:0000256" key="4">
    <source>
        <dbReference type="SAM" id="SignalP"/>
    </source>
</evidence>
<evidence type="ECO:0000256" key="3">
    <source>
        <dbReference type="ARBA" id="ARBA00044955"/>
    </source>
</evidence>
<evidence type="ECO:0000256" key="1">
    <source>
        <dbReference type="ARBA" id="ARBA00022669"/>
    </source>
</evidence>
<sequence>MALFKHLVVLGLCFSAGAFRIYEAENLESHGFPESCVSALSADITCDPYIRSFMQPRYRGSLRNVTLTDQICVGTCSGSLRKWVDTVSKECAGESFGSANNAPTRYGGNIWAGWNETCIKDPRTKKYCNDIIDEFSSPGDDESRPREELCHICYQRRFAVMQSSQYSIYNEYYKNKLEYIYKTCGRSGPTEILPPLKPKQKELDFCLSGNYYTSKEGDTCDSISKEAGVSGALLYMGNQDDIANCREVPAGLKLCLPTACETYYVKKGDTCFTVESALGLRIDSIPKYNSWVNRDCTNLQGGTDFYGKTICVSPLGSKATIEGVLKASIVKHKSSSANGPVVLRTDPPKEAKVAEGTTLMCGDWHVVTKSDTCTSICKENDICEDDLMLAINPSLTEKKCDESLVPGTALCVAPVSGWDSTKKEL</sequence>
<dbReference type="PANTHER" id="PTHR34997">
    <property type="entry name" value="AM15"/>
    <property type="match status" value="1"/>
</dbReference>
<feature type="chain" id="PRO_5016860949" description="LysM domain-containing protein" evidence="4">
    <location>
        <begin position="19"/>
        <end position="425"/>
    </location>
</feature>
<dbReference type="OrthoDB" id="5985073at2759"/>
<dbReference type="AlphaFoldDB" id="A0A366SA15"/>
<dbReference type="EMBL" id="QKXC01000027">
    <property type="protein sequence ID" value="RBR26167.1"/>
    <property type="molecule type" value="Genomic_DNA"/>
</dbReference>
<keyword evidence="2" id="KW-0843">Virulence</keyword>
<dbReference type="RefSeq" id="XP_031020758.1">
    <property type="nucleotide sequence ID" value="XM_031155209.1"/>
</dbReference>
<proteinExistence type="inferred from homology"/>
<dbReference type="InterPro" id="IPR018392">
    <property type="entry name" value="LysM"/>
</dbReference>
<feature type="domain" description="LysM" evidence="5">
    <location>
        <begin position="363"/>
        <end position="412"/>
    </location>
</feature>
<feature type="domain" description="LysM" evidence="5">
    <location>
        <begin position="210"/>
        <end position="256"/>
    </location>
</feature>
<evidence type="ECO:0000259" key="5">
    <source>
        <dbReference type="PROSITE" id="PS51782"/>
    </source>
</evidence>
<accession>A0A366SA15</accession>
<evidence type="ECO:0000256" key="2">
    <source>
        <dbReference type="ARBA" id="ARBA00023026"/>
    </source>
</evidence>
<keyword evidence="1" id="KW-0147">Chitin-binding</keyword>
<dbReference type="PANTHER" id="PTHR34997:SF16">
    <property type="entry name" value="LYSM DOMAIN-CONTAINING PROTEIN"/>
    <property type="match status" value="1"/>
</dbReference>
<dbReference type="InterPro" id="IPR036779">
    <property type="entry name" value="LysM_dom_sf"/>
</dbReference>
<dbReference type="CDD" id="cd00118">
    <property type="entry name" value="LysM"/>
    <property type="match status" value="3"/>
</dbReference>
<dbReference type="GeneID" id="41990505"/>
<keyword evidence="4" id="KW-0732">Signal</keyword>
<name>A0A366SA15_9HYPO</name>
<reference evidence="6 7" key="1">
    <citation type="submission" date="2018-06" db="EMBL/GenBank/DDBJ databases">
        <title>Fusarium incarnatum-equiseti species complex species 28.</title>
        <authorList>
            <person name="Gardiner D.M."/>
        </authorList>
    </citation>
    <scope>NUCLEOTIDE SEQUENCE [LARGE SCALE GENOMIC DNA]</scope>
    <source>
        <strain evidence="6 7">FIESC_28</strain>
    </source>
</reference>
<gene>
    <name evidence="6" type="ORF">FIESC28_01058</name>
</gene>
<dbReference type="SUPFAM" id="SSF54106">
    <property type="entry name" value="LysM domain"/>
    <property type="match status" value="1"/>
</dbReference>
<dbReference type="Proteomes" id="UP000253153">
    <property type="component" value="Unassembled WGS sequence"/>
</dbReference>
<dbReference type="Gene3D" id="3.10.350.10">
    <property type="entry name" value="LysM domain"/>
    <property type="match status" value="3"/>
</dbReference>
<comment type="similarity">
    <text evidence="3">Belongs to the secreted LysM effector family.</text>
</comment>
<dbReference type="Pfam" id="PF01476">
    <property type="entry name" value="LysM"/>
    <property type="match status" value="3"/>
</dbReference>
<organism evidence="6 7">
    <name type="scientific">Fusarium coffeatum</name>
    <dbReference type="NCBI Taxonomy" id="231269"/>
    <lineage>
        <taxon>Eukaryota</taxon>
        <taxon>Fungi</taxon>
        <taxon>Dikarya</taxon>
        <taxon>Ascomycota</taxon>
        <taxon>Pezizomycotina</taxon>
        <taxon>Sordariomycetes</taxon>
        <taxon>Hypocreomycetidae</taxon>
        <taxon>Hypocreales</taxon>
        <taxon>Nectriaceae</taxon>
        <taxon>Fusarium</taxon>
        <taxon>Fusarium incarnatum-equiseti species complex</taxon>
    </lineage>
</organism>
<dbReference type="SMART" id="SM00257">
    <property type="entry name" value="LysM"/>
    <property type="match status" value="3"/>
</dbReference>
<keyword evidence="7" id="KW-1185">Reference proteome</keyword>
<dbReference type="InterPro" id="IPR052210">
    <property type="entry name" value="LysM1-like"/>
</dbReference>
<comment type="caution">
    <text evidence="6">The sequence shown here is derived from an EMBL/GenBank/DDBJ whole genome shotgun (WGS) entry which is preliminary data.</text>
</comment>
<evidence type="ECO:0000313" key="7">
    <source>
        <dbReference type="Proteomes" id="UP000253153"/>
    </source>
</evidence>
<dbReference type="GO" id="GO:0008061">
    <property type="term" value="F:chitin binding"/>
    <property type="evidence" value="ECO:0007669"/>
    <property type="project" value="UniProtKB-KW"/>
</dbReference>
<dbReference type="PROSITE" id="PS51782">
    <property type="entry name" value="LYSM"/>
    <property type="match status" value="3"/>
</dbReference>
<feature type="signal peptide" evidence="4">
    <location>
        <begin position="1"/>
        <end position="18"/>
    </location>
</feature>
<evidence type="ECO:0000313" key="6">
    <source>
        <dbReference type="EMBL" id="RBR26167.1"/>
    </source>
</evidence>
<protein>
    <recommendedName>
        <fullName evidence="5">LysM domain-containing protein</fullName>
    </recommendedName>
</protein>
<feature type="domain" description="LysM" evidence="5">
    <location>
        <begin position="261"/>
        <end position="307"/>
    </location>
</feature>